<evidence type="ECO:0000313" key="2">
    <source>
        <dbReference type="Proteomes" id="UP000265520"/>
    </source>
</evidence>
<feature type="non-terminal residue" evidence="1">
    <location>
        <position position="47"/>
    </location>
</feature>
<dbReference type="EMBL" id="LXQA011344782">
    <property type="protein sequence ID" value="MCI94014.1"/>
    <property type="molecule type" value="Genomic_DNA"/>
</dbReference>
<evidence type="ECO:0000313" key="1">
    <source>
        <dbReference type="EMBL" id="MCI94014.1"/>
    </source>
</evidence>
<name>A0A392W023_9FABA</name>
<sequence>MASGTNPFLNPGCNLNQGPSGVLDMCGGVVSVESISNGERESQHRDE</sequence>
<proteinExistence type="predicted"/>
<organism evidence="1 2">
    <name type="scientific">Trifolium medium</name>
    <dbReference type="NCBI Taxonomy" id="97028"/>
    <lineage>
        <taxon>Eukaryota</taxon>
        <taxon>Viridiplantae</taxon>
        <taxon>Streptophyta</taxon>
        <taxon>Embryophyta</taxon>
        <taxon>Tracheophyta</taxon>
        <taxon>Spermatophyta</taxon>
        <taxon>Magnoliopsida</taxon>
        <taxon>eudicotyledons</taxon>
        <taxon>Gunneridae</taxon>
        <taxon>Pentapetalae</taxon>
        <taxon>rosids</taxon>
        <taxon>fabids</taxon>
        <taxon>Fabales</taxon>
        <taxon>Fabaceae</taxon>
        <taxon>Papilionoideae</taxon>
        <taxon>50 kb inversion clade</taxon>
        <taxon>NPAAA clade</taxon>
        <taxon>Hologalegina</taxon>
        <taxon>IRL clade</taxon>
        <taxon>Trifolieae</taxon>
        <taxon>Trifolium</taxon>
    </lineage>
</organism>
<dbReference type="Proteomes" id="UP000265520">
    <property type="component" value="Unassembled WGS sequence"/>
</dbReference>
<dbReference type="AlphaFoldDB" id="A0A392W023"/>
<reference evidence="1 2" key="1">
    <citation type="journal article" date="2018" name="Front. Plant Sci.">
        <title>Red Clover (Trifolium pratense) and Zigzag Clover (T. medium) - A Picture of Genomic Similarities and Differences.</title>
        <authorList>
            <person name="Dluhosova J."/>
            <person name="Istvanek J."/>
            <person name="Nedelnik J."/>
            <person name="Repkova J."/>
        </authorList>
    </citation>
    <scope>NUCLEOTIDE SEQUENCE [LARGE SCALE GENOMIC DNA]</scope>
    <source>
        <strain evidence="2">cv. 10/8</strain>
        <tissue evidence="1">Leaf</tissue>
    </source>
</reference>
<keyword evidence="2" id="KW-1185">Reference proteome</keyword>
<protein>
    <submittedName>
        <fullName evidence="1">Uncharacterized protein</fullName>
    </submittedName>
</protein>
<accession>A0A392W023</accession>
<comment type="caution">
    <text evidence="1">The sequence shown here is derived from an EMBL/GenBank/DDBJ whole genome shotgun (WGS) entry which is preliminary data.</text>
</comment>